<dbReference type="InterPro" id="IPR045031">
    <property type="entry name" value="DHP_synth-like"/>
</dbReference>
<reference evidence="10 11" key="1">
    <citation type="submission" date="2023-07" db="EMBL/GenBank/DDBJ databases">
        <authorList>
            <person name="Lian W.-H."/>
        </authorList>
    </citation>
    <scope>NUCLEOTIDE SEQUENCE [LARGE SCALE GENOMIC DNA]</scope>
    <source>
        <strain evidence="10 11">SYSU DXS3180</strain>
    </source>
</reference>
<dbReference type="EMBL" id="JAULBC010000016">
    <property type="protein sequence ID" value="MEX6691312.1"/>
    <property type="molecule type" value="Genomic_DNA"/>
</dbReference>
<keyword evidence="11" id="KW-1185">Reference proteome</keyword>
<organism evidence="10 11">
    <name type="scientific">Danxiaibacter flavus</name>
    <dbReference type="NCBI Taxonomy" id="3049108"/>
    <lineage>
        <taxon>Bacteria</taxon>
        <taxon>Pseudomonadati</taxon>
        <taxon>Bacteroidota</taxon>
        <taxon>Chitinophagia</taxon>
        <taxon>Chitinophagales</taxon>
        <taxon>Chitinophagaceae</taxon>
        <taxon>Danxiaibacter</taxon>
    </lineage>
</organism>
<keyword evidence="7" id="KW-0460">Magnesium</keyword>
<keyword evidence="6" id="KW-0479">Metal-binding</keyword>
<gene>
    <name evidence="10" type="primary">folP</name>
    <name evidence="10" type="ORF">QTN47_27630</name>
</gene>
<dbReference type="PANTHER" id="PTHR20941">
    <property type="entry name" value="FOLATE SYNTHESIS PROTEINS"/>
    <property type="match status" value="1"/>
</dbReference>
<dbReference type="RefSeq" id="WP_369332729.1">
    <property type="nucleotide sequence ID" value="NZ_JAULBC010000016.1"/>
</dbReference>
<dbReference type="PROSITE" id="PS00793">
    <property type="entry name" value="DHPS_2"/>
    <property type="match status" value="1"/>
</dbReference>
<evidence type="ECO:0000256" key="4">
    <source>
        <dbReference type="ARBA" id="ARBA00012458"/>
    </source>
</evidence>
<name>A0ABV3ZNB2_9BACT</name>
<evidence type="ECO:0000256" key="1">
    <source>
        <dbReference type="ARBA" id="ARBA00000012"/>
    </source>
</evidence>
<dbReference type="InterPro" id="IPR011005">
    <property type="entry name" value="Dihydropteroate_synth-like_sf"/>
</dbReference>
<evidence type="ECO:0000256" key="5">
    <source>
        <dbReference type="ARBA" id="ARBA00022679"/>
    </source>
</evidence>
<protein>
    <recommendedName>
        <fullName evidence="4">dihydropteroate synthase</fullName>
        <ecNumber evidence="4">2.5.1.15</ecNumber>
    </recommendedName>
</protein>
<comment type="catalytic activity">
    <reaction evidence="1">
        <text>(7,8-dihydropterin-6-yl)methyl diphosphate + 4-aminobenzoate = 7,8-dihydropteroate + diphosphate</text>
        <dbReference type="Rhea" id="RHEA:19949"/>
        <dbReference type="ChEBI" id="CHEBI:17836"/>
        <dbReference type="ChEBI" id="CHEBI:17839"/>
        <dbReference type="ChEBI" id="CHEBI:33019"/>
        <dbReference type="ChEBI" id="CHEBI:72950"/>
        <dbReference type="EC" id="2.5.1.15"/>
    </reaction>
</comment>
<keyword evidence="5 10" id="KW-0808">Transferase</keyword>
<dbReference type="EC" id="2.5.1.15" evidence="4"/>
<dbReference type="Proteomes" id="UP001560573">
    <property type="component" value="Unassembled WGS sequence"/>
</dbReference>
<keyword evidence="8" id="KW-0289">Folate biosynthesis</keyword>
<dbReference type="PROSITE" id="PS50972">
    <property type="entry name" value="PTERIN_BINDING"/>
    <property type="match status" value="1"/>
</dbReference>
<comment type="caution">
    <text evidence="10">The sequence shown here is derived from an EMBL/GenBank/DDBJ whole genome shotgun (WGS) entry which is preliminary data.</text>
</comment>
<evidence type="ECO:0000313" key="10">
    <source>
        <dbReference type="EMBL" id="MEX6691312.1"/>
    </source>
</evidence>
<dbReference type="InterPro" id="IPR006390">
    <property type="entry name" value="DHP_synth_dom"/>
</dbReference>
<accession>A0ABV3ZNB2</accession>
<dbReference type="Gene3D" id="3.20.20.20">
    <property type="entry name" value="Dihydropteroate synthase-like"/>
    <property type="match status" value="1"/>
</dbReference>
<feature type="domain" description="Pterin-binding" evidence="9">
    <location>
        <begin position="16"/>
        <end position="268"/>
    </location>
</feature>
<sequence>MFTLNCRGRLLTIEKPIIMGIINITPDSFYSASRASSVDAALKQGERMLSEGAAILDIGGQSTRPGSEQSGADEELDRVIPVIEALHKNFPETFLSVDTYFAKVAQLSVEAGAHIVNDISGGILDEAMFDTVASLKCPYICMHMKGDPQTMQQYASYENVTREVLDFFIERIETCRKAGIHDVIVDPGLGFAKKYAHNFELIKNLSAFKILEKPLLIGISRKSTIYKTLNITPEEALNGTTVLNTISLMNGAHILRVHDVKEAREAATLVEKVFFN</sequence>
<dbReference type="SUPFAM" id="SSF51717">
    <property type="entry name" value="Dihydropteroate synthetase-like"/>
    <property type="match status" value="1"/>
</dbReference>
<evidence type="ECO:0000256" key="6">
    <source>
        <dbReference type="ARBA" id="ARBA00022723"/>
    </source>
</evidence>
<evidence type="ECO:0000313" key="11">
    <source>
        <dbReference type="Proteomes" id="UP001560573"/>
    </source>
</evidence>
<dbReference type="InterPro" id="IPR000489">
    <property type="entry name" value="Pterin-binding_dom"/>
</dbReference>
<comment type="pathway">
    <text evidence="3">Cofactor biosynthesis; tetrahydrofolate biosynthesis; 7,8-dihydrofolate from 2-amino-4-hydroxy-6-hydroxymethyl-7,8-dihydropteridine diphosphate and 4-aminobenzoate: step 1/2.</text>
</comment>
<dbReference type="CDD" id="cd00739">
    <property type="entry name" value="DHPS"/>
    <property type="match status" value="1"/>
</dbReference>
<evidence type="ECO:0000259" key="9">
    <source>
        <dbReference type="PROSITE" id="PS50972"/>
    </source>
</evidence>
<dbReference type="GO" id="GO:0004156">
    <property type="term" value="F:dihydropteroate synthase activity"/>
    <property type="evidence" value="ECO:0007669"/>
    <property type="project" value="UniProtKB-EC"/>
</dbReference>
<comment type="cofactor">
    <cofactor evidence="2">
        <name>Mg(2+)</name>
        <dbReference type="ChEBI" id="CHEBI:18420"/>
    </cofactor>
</comment>
<dbReference type="Pfam" id="PF00809">
    <property type="entry name" value="Pterin_bind"/>
    <property type="match status" value="1"/>
</dbReference>
<proteinExistence type="predicted"/>
<dbReference type="PANTHER" id="PTHR20941:SF1">
    <property type="entry name" value="FOLIC ACID SYNTHESIS PROTEIN FOL1"/>
    <property type="match status" value="1"/>
</dbReference>
<evidence type="ECO:0000256" key="7">
    <source>
        <dbReference type="ARBA" id="ARBA00022842"/>
    </source>
</evidence>
<evidence type="ECO:0000256" key="2">
    <source>
        <dbReference type="ARBA" id="ARBA00001946"/>
    </source>
</evidence>
<evidence type="ECO:0000256" key="8">
    <source>
        <dbReference type="ARBA" id="ARBA00022909"/>
    </source>
</evidence>
<dbReference type="NCBIfam" id="TIGR01496">
    <property type="entry name" value="DHPS"/>
    <property type="match status" value="1"/>
</dbReference>
<evidence type="ECO:0000256" key="3">
    <source>
        <dbReference type="ARBA" id="ARBA00004763"/>
    </source>
</evidence>